<reference evidence="6" key="1">
    <citation type="submission" date="2015-07" db="EMBL/GenBank/DDBJ databases">
        <title>Genome sequencing of Sunxiuqinia dokdonensis strain SK.</title>
        <authorList>
            <person name="Ahn S."/>
            <person name="Kim B.-C."/>
        </authorList>
    </citation>
    <scope>NUCLEOTIDE SEQUENCE [LARGE SCALE GENOMIC DNA]</scope>
    <source>
        <strain evidence="6">SK</strain>
    </source>
</reference>
<dbReference type="InterPro" id="IPR036412">
    <property type="entry name" value="HAD-like_sf"/>
</dbReference>
<dbReference type="Proteomes" id="UP000036958">
    <property type="component" value="Unassembled WGS sequence"/>
</dbReference>
<dbReference type="CDD" id="cd07526">
    <property type="entry name" value="HAD_BPGM_like"/>
    <property type="match status" value="1"/>
</dbReference>
<dbReference type="InterPro" id="IPR023198">
    <property type="entry name" value="PGP-like_dom2"/>
</dbReference>
<organism evidence="5 6">
    <name type="scientific">Sunxiuqinia dokdonensis</name>
    <dbReference type="NCBI Taxonomy" id="1409788"/>
    <lineage>
        <taxon>Bacteria</taxon>
        <taxon>Pseudomonadati</taxon>
        <taxon>Bacteroidota</taxon>
        <taxon>Bacteroidia</taxon>
        <taxon>Marinilabiliales</taxon>
        <taxon>Prolixibacteraceae</taxon>
        <taxon>Sunxiuqinia</taxon>
    </lineage>
</organism>
<dbReference type="InterPro" id="IPR041492">
    <property type="entry name" value="HAD_2"/>
</dbReference>
<dbReference type="SFLD" id="SFLDS00003">
    <property type="entry name" value="Haloacid_Dehalogenase"/>
    <property type="match status" value="1"/>
</dbReference>
<dbReference type="SFLD" id="SFLDG01129">
    <property type="entry name" value="C1.5:_HAD__Beta-PGM__Phosphata"/>
    <property type="match status" value="1"/>
</dbReference>
<dbReference type="RefSeq" id="WP_053179174.1">
    <property type="nucleotide sequence ID" value="NZ_LGIA01000017.1"/>
</dbReference>
<dbReference type="OrthoDB" id="1315649at2"/>
<evidence type="ECO:0000256" key="2">
    <source>
        <dbReference type="ARBA" id="ARBA00006171"/>
    </source>
</evidence>
<evidence type="ECO:0000313" key="5">
    <source>
        <dbReference type="EMBL" id="KOH46832.1"/>
    </source>
</evidence>
<dbReference type="STRING" id="1409788.NC99_03560"/>
<evidence type="ECO:0000256" key="1">
    <source>
        <dbReference type="ARBA" id="ARBA00001946"/>
    </source>
</evidence>
<keyword evidence="6" id="KW-1185">Reference proteome</keyword>
<dbReference type="PANTHER" id="PTHR46193">
    <property type="entry name" value="6-PHOSPHOGLUCONATE PHOSPHATASE"/>
    <property type="match status" value="1"/>
</dbReference>
<dbReference type="GO" id="GO:0003824">
    <property type="term" value="F:catalytic activity"/>
    <property type="evidence" value="ECO:0007669"/>
    <property type="project" value="UniProtKB-ARBA"/>
</dbReference>
<dbReference type="InterPro" id="IPR023214">
    <property type="entry name" value="HAD_sf"/>
</dbReference>
<dbReference type="SUPFAM" id="SSF56784">
    <property type="entry name" value="HAD-like"/>
    <property type="match status" value="1"/>
</dbReference>
<evidence type="ECO:0000256" key="3">
    <source>
        <dbReference type="ARBA" id="ARBA00022723"/>
    </source>
</evidence>
<evidence type="ECO:0000256" key="4">
    <source>
        <dbReference type="ARBA" id="ARBA00022842"/>
    </source>
</evidence>
<comment type="caution">
    <text evidence="5">The sequence shown here is derived from an EMBL/GenBank/DDBJ whole genome shotgun (WGS) entry which is preliminary data.</text>
</comment>
<dbReference type="Gene3D" id="1.10.150.240">
    <property type="entry name" value="Putative phosphatase, domain 2"/>
    <property type="match status" value="1"/>
</dbReference>
<gene>
    <name evidence="5" type="ORF">NC99_03560</name>
</gene>
<proteinExistence type="inferred from homology"/>
<dbReference type="InterPro" id="IPR006439">
    <property type="entry name" value="HAD-SF_hydro_IA"/>
</dbReference>
<dbReference type="EMBL" id="LGIA01000017">
    <property type="protein sequence ID" value="KOH46832.1"/>
    <property type="molecule type" value="Genomic_DNA"/>
</dbReference>
<dbReference type="Gene3D" id="3.40.50.1000">
    <property type="entry name" value="HAD superfamily/HAD-like"/>
    <property type="match status" value="1"/>
</dbReference>
<evidence type="ECO:0000313" key="6">
    <source>
        <dbReference type="Proteomes" id="UP000036958"/>
    </source>
</evidence>
<keyword evidence="3" id="KW-0479">Metal-binding</keyword>
<keyword evidence="4" id="KW-0460">Magnesium</keyword>
<comment type="cofactor">
    <cofactor evidence="1">
        <name>Mg(2+)</name>
        <dbReference type="ChEBI" id="CHEBI:18420"/>
    </cofactor>
</comment>
<dbReference type="InterPro" id="IPR051600">
    <property type="entry name" value="Beta-PGM-like"/>
</dbReference>
<name>A0A0L8VF84_9BACT</name>
<protein>
    <submittedName>
        <fullName evidence="5">Haloacid dehalogenase</fullName>
    </submittedName>
</protein>
<dbReference type="PANTHER" id="PTHR46193:SF10">
    <property type="entry name" value="6-PHOSPHOGLUCONATE PHOSPHATASE"/>
    <property type="match status" value="1"/>
</dbReference>
<sequence length="218" mass="24154">MKYQCIIFDNDGVLVDSEAISNQVLVEMAASVGVPLALDDAIENFSGVSMSSTLDYLKTHAKTEFPDDFEQEFRRRTFDLFKTDLKPVQGVSRVLDELQQAGIPFCVASSGPREKIRLSLTTTGLITYFDQRIFSSYDINSWKPQPDIFLYAAREMGFQAANCAVIEDSLAGVKAATAGGFQAYAYGHAKNRTKLEALGATVFFDMKQLVPLLQTESF</sequence>
<accession>A0A0L8VF84</accession>
<dbReference type="GO" id="GO:0046872">
    <property type="term" value="F:metal ion binding"/>
    <property type="evidence" value="ECO:0007669"/>
    <property type="project" value="UniProtKB-KW"/>
</dbReference>
<comment type="similarity">
    <text evidence="2">Belongs to the HAD-like hydrolase superfamily. CbbY/CbbZ/Gph/YieH family.</text>
</comment>
<dbReference type="PATRIC" id="fig|1409788.3.peg.368"/>
<dbReference type="AlphaFoldDB" id="A0A0L8VF84"/>
<dbReference type="NCBIfam" id="TIGR01509">
    <property type="entry name" value="HAD-SF-IA-v3"/>
    <property type="match status" value="1"/>
</dbReference>
<dbReference type="SFLD" id="SFLDG01135">
    <property type="entry name" value="C1.5.6:_HAD__Beta-PGM__Phospha"/>
    <property type="match status" value="1"/>
</dbReference>
<dbReference type="Pfam" id="PF13419">
    <property type="entry name" value="HAD_2"/>
    <property type="match status" value="1"/>
</dbReference>